<feature type="domain" description="DOMON" evidence="2">
    <location>
        <begin position="76"/>
        <end position="166"/>
    </location>
</feature>
<dbReference type="PANTHER" id="PTHR47797">
    <property type="entry name" value="DEHYDROGENASE, PUTATIVE (AFU_ORTHOLOGUE AFUA_8G05805)-RELATED"/>
    <property type="match status" value="1"/>
</dbReference>
<reference evidence="3" key="1">
    <citation type="submission" date="2022-07" db="EMBL/GenBank/DDBJ databases">
        <title>Genome Sequence of Agrocybe chaxingu.</title>
        <authorList>
            <person name="Buettner E."/>
        </authorList>
    </citation>
    <scope>NUCLEOTIDE SEQUENCE</scope>
    <source>
        <strain evidence="3">MP-N11</strain>
    </source>
</reference>
<dbReference type="InterPro" id="IPR015920">
    <property type="entry name" value="Cellobiose_DH-like_cyt"/>
</dbReference>
<dbReference type="OrthoDB" id="507128at2759"/>
<dbReference type="SMART" id="SM00664">
    <property type="entry name" value="DoH"/>
    <property type="match status" value="1"/>
</dbReference>
<gene>
    <name evidence="3" type="ORF">NLJ89_g9889</name>
</gene>
<dbReference type="EMBL" id="JANKHO010001644">
    <property type="protein sequence ID" value="KAJ3500222.1"/>
    <property type="molecule type" value="Genomic_DNA"/>
</dbReference>
<comment type="caution">
    <text evidence="3">The sequence shown here is derived from an EMBL/GenBank/DDBJ whole genome shotgun (WGS) entry which is preliminary data.</text>
</comment>
<protein>
    <recommendedName>
        <fullName evidence="2">DOMON domain-containing protein</fullName>
    </recommendedName>
</protein>
<sequence>MFSFLMWALGPVLLALYASAQTTRWCDSLTNVCFTSYYYPDLDTTWGYAFPPLPAAGQTPSDEFIGIFVGPSSLGWIGNSLGNGMRQNPLIVAWTDGNTPRASVRFTSNYSPPPVYSGPTVTVLGASGVNATHQRIVFRCQRCTTWTGGSNGIGLNGVSTFGYALHGTIKPLTPSDPGSSLYQHTMAGLHTIDVSQAHDPLYNNYLTTLQNAPPVLPPSLPSTTTTPIPTPTGPLQCPGAPQPTYALMVADGWRATPVLGRLSSPRGITIDTMGNLLVLQRGRGLTGHRLDANGCVTSTTTIISDTAINHAIEVHPDGNRIFASSSDVAWSWDYNPSTMTATNRRTLVTGMNNNYHFTRTILIPKRNPDYMVVNVGSDGNLDWPTFHPAAGRAQIRVFDLRTLPANGVPFTSGRVFGYGLRNHVGIAEDRGGTVYSIENSLDDAYRTINGQRRDVHNDNPAEKVYRLGNPSAPTGFWGGYPYCFTVWEPNSFIDKTFQVGDWFVQAPNATLTDAWCDNNAVKPIALLPPHTAPLDIKFGVGSDTNLYVPMHGSWNRNPPQGYKVVIVPGTYSASGEWSPTVGLAQTKTTWSDLLRNRAENSCNAGCFRPVGLVFSANGENIGTPAR</sequence>
<dbReference type="SUPFAM" id="SSF49344">
    <property type="entry name" value="CBD9-like"/>
    <property type="match status" value="1"/>
</dbReference>
<evidence type="ECO:0000313" key="3">
    <source>
        <dbReference type="EMBL" id="KAJ3500222.1"/>
    </source>
</evidence>
<dbReference type="CDD" id="cd09630">
    <property type="entry name" value="CDH_like_cytochrome"/>
    <property type="match status" value="1"/>
</dbReference>
<dbReference type="Pfam" id="PF22807">
    <property type="entry name" value="TrAA12"/>
    <property type="match status" value="1"/>
</dbReference>
<organism evidence="3 4">
    <name type="scientific">Agrocybe chaxingu</name>
    <dbReference type="NCBI Taxonomy" id="84603"/>
    <lineage>
        <taxon>Eukaryota</taxon>
        <taxon>Fungi</taxon>
        <taxon>Dikarya</taxon>
        <taxon>Basidiomycota</taxon>
        <taxon>Agaricomycotina</taxon>
        <taxon>Agaricomycetes</taxon>
        <taxon>Agaricomycetidae</taxon>
        <taxon>Agaricales</taxon>
        <taxon>Agaricineae</taxon>
        <taxon>Strophariaceae</taxon>
        <taxon>Agrocybe</taxon>
    </lineage>
</organism>
<dbReference type="PANTHER" id="PTHR47797:SF5">
    <property type="entry name" value="CELLOBIOSE DEHYDROGENASE CYTOCHROME DOMAIN-CONTAINING PROTEIN"/>
    <property type="match status" value="1"/>
</dbReference>
<dbReference type="InterPro" id="IPR005018">
    <property type="entry name" value="DOMON_domain"/>
</dbReference>
<keyword evidence="1" id="KW-0732">Signal</keyword>
<evidence type="ECO:0000259" key="2">
    <source>
        <dbReference type="SMART" id="SM00664"/>
    </source>
</evidence>
<accession>A0A9W8JSD0</accession>
<dbReference type="Gene3D" id="2.60.40.1210">
    <property type="entry name" value="Cellobiose dehydrogenase, cytochrome domain"/>
    <property type="match status" value="1"/>
</dbReference>
<feature type="chain" id="PRO_5040754354" description="DOMON domain-containing protein" evidence="1">
    <location>
        <begin position="21"/>
        <end position="626"/>
    </location>
</feature>
<evidence type="ECO:0000313" key="4">
    <source>
        <dbReference type="Proteomes" id="UP001148786"/>
    </source>
</evidence>
<name>A0A9W8JSD0_9AGAR</name>
<dbReference type="Gene3D" id="2.120.10.30">
    <property type="entry name" value="TolB, C-terminal domain"/>
    <property type="match status" value="1"/>
</dbReference>
<dbReference type="SUPFAM" id="SSF50952">
    <property type="entry name" value="Soluble quinoprotein glucose dehydrogenase"/>
    <property type="match status" value="1"/>
</dbReference>
<dbReference type="AlphaFoldDB" id="A0A9W8JSD0"/>
<proteinExistence type="predicted"/>
<evidence type="ECO:0000256" key="1">
    <source>
        <dbReference type="SAM" id="SignalP"/>
    </source>
</evidence>
<dbReference type="InterPro" id="IPR011041">
    <property type="entry name" value="Quinoprot_gluc/sorb_DH_b-prop"/>
</dbReference>
<dbReference type="InterPro" id="IPR011042">
    <property type="entry name" value="6-blade_b-propeller_TolB-like"/>
</dbReference>
<keyword evidence="4" id="KW-1185">Reference proteome</keyword>
<dbReference type="Pfam" id="PF16010">
    <property type="entry name" value="CDH-cyt"/>
    <property type="match status" value="1"/>
</dbReference>
<dbReference type="Proteomes" id="UP001148786">
    <property type="component" value="Unassembled WGS sequence"/>
</dbReference>
<dbReference type="InterPro" id="IPR054539">
    <property type="entry name" value="Beta-prop_PDH"/>
</dbReference>
<feature type="signal peptide" evidence="1">
    <location>
        <begin position="1"/>
        <end position="20"/>
    </location>
</feature>